<dbReference type="InterPro" id="IPR017852">
    <property type="entry name" value="GPI_EtnP_transferase_1_C"/>
</dbReference>
<dbReference type="PANTHER" id="PTHR12250:SF0">
    <property type="entry name" value="GPI ETHANOLAMINE PHOSPHATE TRANSFERASE 1"/>
    <property type="match status" value="1"/>
</dbReference>
<feature type="transmembrane region" description="Helical" evidence="12">
    <location>
        <begin position="583"/>
        <end position="600"/>
    </location>
</feature>
<dbReference type="GeneID" id="111133948"/>
<evidence type="ECO:0000256" key="6">
    <source>
        <dbReference type="ARBA" id="ARBA00022679"/>
    </source>
</evidence>
<evidence type="ECO:0000256" key="9">
    <source>
        <dbReference type="ARBA" id="ARBA00022989"/>
    </source>
</evidence>
<gene>
    <name evidence="15" type="primary">LOC111133948</name>
</gene>
<dbReference type="Gene3D" id="3.40.720.10">
    <property type="entry name" value="Alkaline Phosphatase, subunit A"/>
    <property type="match status" value="2"/>
</dbReference>
<feature type="transmembrane region" description="Helical" evidence="12">
    <location>
        <begin position="451"/>
        <end position="473"/>
    </location>
</feature>
<proteinExistence type="inferred from homology"/>
<protein>
    <recommendedName>
        <fullName evidence="4 12">GPI ethanolamine phosphate transferase 1</fullName>
        <ecNumber evidence="12">2.-.-.-</ecNumber>
    </recommendedName>
</protein>
<keyword evidence="6 12" id="KW-0808">Transferase</keyword>
<dbReference type="InterPro" id="IPR007070">
    <property type="entry name" value="GPI_EtnP_transferase_1"/>
</dbReference>
<keyword evidence="10 12" id="KW-0472">Membrane</keyword>
<feature type="transmembrane region" description="Helical" evidence="12">
    <location>
        <begin position="631"/>
        <end position="649"/>
    </location>
</feature>
<dbReference type="EC" id="2.-.-.-" evidence="12"/>
<dbReference type="AlphaFoldDB" id="A0A8B8EE68"/>
<evidence type="ECO:0000256" key="7">
    <source>
        <dbReference type="ARBA" id="ARBA00022692"/>
    </source>
</evidence>
<name>A0A8B8EE68_CRAVI</name>
<feature type="transmembrane region" description="Helical" evidence="12">
    <location>
        <begin position="862"/>
        <end position="883"/>
    </location>
</feature>
<evidence type="ECO:0000256" key="2">
    <source>
        <dbReference type="ARBA" id="ARBA00004687"/>
    </source>
</evidence>
<dbReference type="PANTHER" id="PTHR12250">
    <property type="entry name" value="PHOSPHATIDYLINOSITOL GLYCAN, CLASS N"/>
    <property type="match status" value="1"/>
</dbReference>
<evidence type="ECO:0000256" key="3">
    <source>
        <dbReference type="ARBA" id="ARBA00008400"/>
    </source>
</evidence>
<feature type="transmembrane region" description="Helical" evidence="12">
    <location>
        <begin position="557"/>
        <end position="577"/>
    </location>
</feature>
<keyword evidence="9 12" id="KW-1133">Transmembrane helix</keyword>
<dbReference type="UniPathway" id="UPA00196"/>
<accession>A0A8B8EE68</accession>
<comment type="function">
    <text evidence="12">Ethanolamine phosphate transferase involved in glycosylphosphatidylinositol-anchor biosynthesis. Transfers ethanolamine phosphate to the first alpha-1,4-linked mannose of the glycosylphosphatidylinositol precursor of GPI-anchor.</text>
</comment>
<dbReference type="InterPro" id="IPR017850">
    <property type="entry name" value="Alkaline_phosphatase_core_sf"/>
</dbReference>
<dbReference type="Proteomes" id="UP000694844">
    <property type="component" value="Chromosome 5"/>
</dbReference>
<feature type="domain" description="GPI ethanolamine phosphate transferase 1 C-terminal" evidence="13">
    <location>
        <begin position="440"/>
        <end position="887"/>
    </location>
</feature>
<feature type="transmembrane region" description="Helical" evidence="12">
    <location>
        <begin position="790"/>
        <end position="810"/>
    </location>
</feature>
<evidence type="ECO:0000256" key="10">
    <source>
        <dbReference type="ARBA" id="ARBA00023136"/>
    </source>
</evidence>
<evidence type="ECO:0000313" key="15">
    <source>
        <dbReference type="RefSeq" id="XP_022338400.1"/>
    </source>
</evidence>
<evidence type="ECO:0000256" key="8">
    <source>
        <dbReference type="ARBA" id="ARBA00022824"/>
    </source>
</evidence>
<feature type="transmembrane region" description="Helical" evidence="12">
    <location>
        <begin position="499"/>
        <end position="518"/>
    </location>
</feature>
<dbReference type="InterPro" id="IPR002591">
    <property type="entry name" value="Phosphodiest/P_Trfase"/>
</dbReference>
<feature type="transmembrane region" description="Helical" evidence="12">
    <location>
        <begin position="12"/>
        <end position="32"/>
    </location>
</feature>
<dbReference type="CDD" id="cd16020">
    <property type="entry name" value="GPI_EPT_1"/>
    <property type="match status" value="1"/>
</dbReference>
<feature type="transmembrane region" description="Helical" evidence="12">
    <location>
        <begin position="895"/>
        <end position="918"/>
    </location>
</feature>
<dbReference type="KEGG" id="cvn:111133948"/>
<feature type="transmembrane region" description="Helical" evidence="12">
    <location>
        <begin position="691"/>
        <end position="710"/>
    </location>
</feature>
<keyword evidence="11" id="KW-0325">Glycoprotein</keyword>
<keyword evidence="14" id="KW-1185">Reference proteome</keyword>
<keyword evidence="5 12" id="KW-0337">GPI-anchor biosynthesis</keyword>
<feature type="transmembrane region" description="Helical" evidence="12">
    <location>
        <begin position="739"/>
        <end position="755"/>
    </location>
</feature>
<keyword evidence="8 12" id="KW-0256">Endoplasmic reticulum</keyword>
<evidence type="ECO:0000256" key="12">
    <source>
        <dbReference type="RuleBase" id="RU367138"/>
    </source>
</evidence>
<keyword evidence="7 12" id="KW-0812">Transmembrane</keyword>
<feature type="transmembrane region" description="Helical" evidence="12">
    <location>
        <begin position="607"/>
        <end position="625"/>
    </location>
</feature>
<feature type="transmembrane region" description="Helical" evidence="12">
    <location>
        <begin position="524"/>
        <end position="545"/>
    </location>
</feature>
<evidence type="ECO:0000259" key="13">
    <source>
        <dbReference type="Pfam" id="PF04987"/>
    </source>
</evidence>
<evidence type="ECO:0000256" key="1">
    <source>
        <dbReference type="ARBA" id="ARBA00004477"/>
    </source>
</evidence>
<comment type="similarity">
    <text evidence="3 12">Belongs to the PIGG/PIGN/PIGO family. PIGN subfamily.</text>
</comment>
<evidence type="ECO:0000313" key="14">
    <source>
        <dbReference type="Proteomes" id="UP000694844"/>
    </source>
</evidence>
<evidence type="ECO:0000256" key="4">
    <source>
        <dbReference type="ARBA" id="ARBA00020831"/>
    </source>
</evidence>
<dbReference type="InterPro" id="IPR037671">
    <property type="entry name" value="PIGN_N"/>
</dbReference>
<evidence type="ECO:0000256" key="11">
    <source>
        <dbReference type="ARBA" id="ARBA00023180"/>
    </source>
</evidence>
<dbReference type="OrthoDB" id="2748310at2759"/>
<reference evidence="15" key="1">
    <citation type="submission" date="2025-08" db="UniProtKB">
        <authorList>
            <consortium name="RefSeq"/>
        </authorList>
    </citation>
    <scope>IDENTIFICATION</scope>
    <source>
        <tissue evidence="15">Whole sample</tissue>
    </source>
</reference>
<comment type="pathway">
    <text evidence="2 12">Glycolipid biosynthesis; glycosylphosphatidylinositol-anchor biosynthesis.</text>
</comment>
<dbReference type="RefSeq" id="XP_022338400.1">
    <property type="nucleotide sequence ID" value="XM_022482692.1"/>
</dbReference>
<comment type="subcellular location">
    <subcellularLocation>
        <location evidence="1 12">Endoplasmic reticulum membrane</location>
        <topology evidence="1 12">Multi-pass membrane protein</topology>
    </subcellularLocation>
</comment>
<dbReference type="GO" id="GO:0005789">
    <property type="term" value="C:endoplasmic reticulum membrane"/>
    <property type="evidence" value="ECO:0007669"/>
    <property type="project" value="UniProtKB-SubCell"/>
</dbReference>
<dbReference type="Pfam" id="PF04987">
    <property type="entry name" value="PigN"/>
    <property type="match status" value="1"/>
</dbReference>
<dbReference type="FunFam" id="3.40.720.10:FF:000015">
    <property type="entry name" value="GPI ethanolamine phosphate transferase 1"/>
    <property type="match status" value="1"/>
</dbReference>
<evidence type="ECO:0000256" key="5">
    <source>
        <dbReference type="ARBA" id="ARBA00022502"/>
    </source>
</evidence>
<dbReference type="SUPFAM" id="SSF53649">
    <property type="entry name" value="Alkaline phosphatase-like"/>
    <property type="match status" value="1"/>
</dbReference>
<dbReference type="GO" id="GO:0051377">
    <property type="term" value="F:mannose-ethanolamine phosphotransferase activity"/>
    <property type="evidence" value="ECO:0007669"/>
    <property type="project" value="UniProtKB-UniRule"/>
</dbReference>
<dbReference type="GO" id="GO:0006506">
    <property type="term" value="P:GPI anchor biosynthetic process"/>
    <property type="evidence" value="ECO:0007669"/>
    <property type="project" value="UniProtKB-UniPathway"/>
</dbReference>
<sequence length="928" mass="105266">MRLFTNMKTWQLIIFGVTVHLIFFYSIFDIYFTSPLVHGMTPYVSNQNPPAKRLVLFVTDGLRADKFFEPLENDKPTAPYLRSVIETEGVWGVSHTRVPTESRPGHVAIIAGFYEDVSAVAKGWKENPVEFDSVFNESRFTWSWGSPDILPMFAKGASGDHVFMDYYPSEHEDFAAADSSKLDTWVFDKVKKFLLEAAKDPALMEKLSKDKVVFFLHLLGLDTNGHSHKPYSQEYIRNIATVDDGIQEVVQLLEEFYHHDNRTAYIVTADHGMTDWGSHGAGHPSETLTPLVAWGAGIRKPRGQERNTQLYQDGFAEKWRLDNLQRSDVQQADLSPLMAALIGIPYPVNSVGVLPLEILDISLHDQAEAIFSNALQILAQFKVKMEQKRETTLSQTFRPFIELTEDKQVLHVRKIKNLIKEGQYEESIKESLNLMALAFQGLGYYQNYDRFLLGLSITAGFVGWGFYILTLILQDHVGVSYKRTFFDELNTPFLLSRKFIHGLAATVAMVIILLLHVQSLPWTYYLYCLVPVLLWVCVLESWPVYVTALQKLWSTNGSPIIGTMIFCFVVLEAVVAGFFYREIFSIGFAALGVWPLLAYKSRSTNQYVWLVTCLLLSIFPLLPVVGRKSNYNIVLLAGLTAFIIGCVINRTYLKNVKGAEIRYVQLSVLLAAIYNLWSVSSSIHRKEGLHGVNQALSWLILVTSAVFPLLGPTQVLPRLFSVTFAFFPVYLLLSLLQEGLFIVCFCVVLFSWIQLEKEIHIAKEKNLITADFSSPLSGERHLVAEDIRRSVFYIFFILVAFYSTGNIASINSFEPSAVYCFLTVFNPFVMGSLLMLKNILPLVLVACSFQTIQILTHIPTRALFMIVMIMSDIMALNFFFLVRDYGSWLEIGTSISHYVIVMCMNIFLMVLFGVSHILTNVQIKLFKS</sequence>
<organism evidence="14 15">
    <name type="scientific">Crassostrea virginica</name>
    <name type="common">Eastern oyster</name>
    <dbReference type="NCBI Taxonomy" id="6565"/>
    <lineage>
        <taxon>Eukaryota</taxon>
        <taxon>Metazoa</taxon>
        <taxon>Spiralia</taxon>
        <taxon>Lophotrochozoa</taxon>
        <taxon>Mollusca</taxon>
        <taxon>Bivalvia</taxon>
        <taxon>Autobranchia</taxon>
        <taxon>Pteriomorphia</taxon>
        <taxon>Ostreida</taxon>
        <taxon>Ostreoidea</taxon>
        <taxon>Ostreidae</taxon>
        <taxon>Crassostrea</taxon>
    </lineage>
</organism>
<dbReference type="Pfam" id="PF01663">
    <property type="entry name" value="Phosphodiest"/>
    <property type="match status" value="1"/>
</dbReference>